<dbReference type="PANTHER" id="PTHR22617:SF23">
    <property type="entry name" value="CHEMOTAXIS PROTEIN CHEW"/>
    <property type="match status" value="1"/>
</dbReference>
<reference evidence="7" key="1">
    <citation type="submission" date="2020-07" db="EMBL/GenBank/DDBJ databases">
        <authorList>
            <person name="Partida-Martinez L."/>
            <person name="Huntemann M."/>
            <person name="Clum A."/>
            <person name="Wang J."/>
            <person name="Palaniappan K."/>
            <person name="Ritter S."/>
            <person name="Chen I.-M."/>
            <person name="Stamatis D."/>
            <person name="Reddy T."/>
            <person name="O'Malley R."/>
            <person name="Daum C."/>
            <person name="Shapiro N."/>
            <person name="Ivanova N."/>
            <person name="Kyrpides N."/>
            <person name="Woyke T."/>
        </authorList>
    </citation>
    <scope>NUCLEOTIDE SEQUENCE [LARGE SCALE GENOMIC DNA]</scope>
    <source>
        <strain evidence="7">AT2.8</strain>
    </source>
</reference>
<dbReference type="GO" id="GO:0007165">
    <property type="term" value="P:signal transduction"/>
    <property type="evidence" value="ECO:0007669"/>
    <property type="project" value="InterPro"/>
</dbReference>
<gene>
    <name evidence="6" type="ORF">F4694_003517</name>
</gene>
<dbReference type="GO" id="GO:0006935">
    <property type="term" value="P:chemotaxis"/>
    <property type="evidence" value="ECO:0007669"/>
    <property type="project" value="UniProtKB-KW"/>
</dbReference>
<dbReference type="InterPro" id="IPR002545">
    <property type="entry name" value="CheW-lke_dom"/>
</dbReference>
<sequence length="141" mass="15947">MESFKIVAFKLGEEEYGLDITNVQSIERIQQITRVPNAPHYVKGVINLRGTVTPVIDLRAKLDFDCTDYTKDTRVIITKNEEIQLGIIVDRTSDVLDIAKENIENATSLSGNTEFFEGIAKLNGRLIILLNLEELMKTTNY</sequence>
<evidence type="ECO:0000313" key="7">
    <source>
        <dbReference type="Proteomes" id="UP000548423"/>
    </source>
</evidence>
<dbReference type="EMBL" id="JACCBX010000007">
    <property type="protein sequence ID" value="NYE06737.1"/>
    <property type="molecule type" value="Genomic_DNA"/>
</dbReference>
<evidence type="ECO:0000313" key="6">
    <source>
        <dbReference type="EMBL" id="NYE06737.1"/>
    </source>
</evidence>
<dbReference type="AlphaFoldDB" id="A0A852TGJ3"/>
<dbReference type="InterPro" id="IPR036061">
    <property type="entry name" value="CheW-like_dom_sf"/>
</dbReference>
<evidence type="ECO:0000256" key="4">
    <source>
        <dbReference type="ARBA" id="ARBA00022500"/>
    </source>
</evidence>
<comment type="subcellular location">
    <subcellularLocation>
        <location evidence="1">Cytoplasm</location>
    </subcellularLocation>
</comment>
<dbReference type="SUPFAM" id="SSF50341">
    <property type="entry name" value="CheW-like"/>
    <property type="match status" value="1"/>
</dbReference>
<evidence type="ECO:0000256" key="2">
    <source>
        <dbReference type="ARBA" id="ARBA00021483"/>
    </source>
</evidence>
<dbReference type="Gene3D" id="2.30.30.40">
    <property type="entry name" value="SH3 Domains"/>
    <property type="match status" value="1"/>
</dbReference>
<protein>
    <recommendedName>
        <fullName evidence="2">Chemotaxis protein CheW</fullName>
    </recommendedName>
</protein>
<keyword evidence="3" id="KW-0963">Cytoplasm</keyword>
<accession>A0A852TGJ3</accession>
<dbReference type="PANTHER" id="PTHR22617">
    <property type="entry name" value="CHEMOTAXIS SENSOR HISTIDINE KINASE-RELATED"/>
    <property type="match status" value="1"/>
</dbReference>
<dbReference type="FunFam" id="2.40.50.180:FF:000002">
    <property type="entry name" value="Chemotaxis protein CheW"/>
    <property type="match status" value="1"/>
</dbReference>
<dbReference type="GO" id="GO:0005829">
    <property type="term" value="C:cytosol"/>
    <property type="evidence" value="ECO:0007669"/>
    <property type="project" value="TreeGrafter"/>
</dbReference>
<name>A0A852TGJ3_9BACI</name>
<dbReference type="Gene3D" id="2.40.50.180">
    <property type="entry name" value="CheA-289, Domain 4"/>
    <property type="match status" value="1"/>
</dbReference>
<dbReference type="Proteomes" id="UP000548423">
    <property type="component" value="Unassembled WGS sequence"/>
</dbReference>
<evidence type="ECO:0000259" key="5">
    <source>
        <dbReference type="PROSITE" id="PS50851"/>
    </source>
</evidence>
<dbReference type="Pfam" id="PF01584">
    <property type="entry name" value="CheW"/>
    <property type="match status" value="1"/>
</dbReference>
<dbReference type="SMART" id="SM00260">
    <property type="entry name" value="CheW"/>
    <property type="match status" value="1"/>
</dbReference>
<organism evidence="6 7">
    <name type="scientific">Neobacillus niacini</name>
    <dbReference type="NCBI Taxonomy" id="86668"/>
    <lineage>
        <taxon>Bacteria</taxon>
        <taxon>Bacillati</taxon>
        <taxon>Bacillota</taxon>
        <taxon>Bacilli</taxon>
        <taxon>Bacillales</taxon>
        <taxon>Bacillaceae</taxon>
        <taxon>Neobacillus</taxon>
    </lineage>
</organism>
<dbReference type="PROSITE" id="PS50851">
    <property type="entry name" value="CHEW"/>
    <property type="match status" value="1"/>
</dbReference>
<feature type="domain" description="CheW-like" evidence="5">
    <location>
        <begin position="3"/>
        <end position="141"/>
    </location>
</feature>
<evidence type="ECO:0000256" key="1">
    <source>
        <dbReference type="ARBA" id="ARBA00004496"/>
    </source>
</evidence>
<comment type="caution">
    <text evidence="6">The sequence shown here is derived from an EMBL/GenBank/DDBJ whole genome shotgun (WGS) entry which is preliminary data.</text>
</comment>
<keyword evidence="4" id="KW-0145">Chemotaxis</keyword>
<reference evidence="7" key="2">
    <citation type="submission" date="2020-08" db="EMBL/GenBank/DDBJ databases">
        <title>The Agave Microbiome: Exploring the role of microbial communities in plant adaptations to desert environments.</title>
        <authorList>
            <person name="Partida-Martinez L.P."/>
        </authorList>
    </citation>
    <scope>NUCLEOTIDE SEQUENCE [LARGE SCALE GENOMIC DNA]</scope>
    <source>
        <strain evidence="7">AT2.8</strain>
    </source>
</reference>
<evidence type="ECO:0000256" key="3">
    <source>
        <dbReference type="ARBA" id="ARBA00022490"/>
    </source>
</evidence>
<proteinExistence type="predicted"/>
<dbReference type="InterPro" id="IPR039315">
    <property type="entry name" value="CheW"/>
</dbReference>